<dbReference type="EMBL" id="PKSG01000479">
    <property type="protein sequence ID" value="POR34951.1"/>
    <property type="molecule type" value="Genomic_DNA"/>
</dbReference>
<evidence type="ECO:0000313" key="1">
    <source>
        <dbReference type="EMBL" id="POR34951.1"/>
    </source>
</evidence>
<protein>
    <recommendedName>
        <fullName evidence="3">Zn(2)-C6 fungal-type domain-containing protein</fullName>
    </recommendedName>
</protein>
<gene>
    <name evidence="1" type="ORF">TPAR_04869</name>
</gene>
<dbReference type="GO" id="GO:0000981">
    <property type="term" value="F:DNA-binding transcription factor activity, RNA polymerase II-specific"/>
    <property type="evidence" value="ECO:0007669"/>
    <property type="project" value="InterPro"/>
</dbReference>
<dbReference type="InterPro" id="IPR036864">
    <property type="entry name" value="Zn2-C6_fun-type_DNA-bd_sf"/>
</dbReference>
<comment type="caution">
    <text evidence="1">The sequence shown here is derived from an EMBL/GenBank/DDBJ whole genome shotgun (WGS) entry which is preliminary data.</text>
</comment>
<dbReference type="Proteomes" id="UP000237481">
    <property type="component" value="Unassembled WGS sequence"/>
</dbReference>
<proteinExistence type="predicted"/>
<dbReference type="OrthoDB" id="5386330at2759"/>
<evidence type="ECO:0000313" key="2">
    <source>
        <dbReference type="Proteomes" id="UP000237481"/>
    </source>
</evidence>
<dbReference type="SUPFAM" id="SSF57701">
    <property type="entry name" value="Zn2/Cys6 DNA-binding domain"/>
    <property type="match status" value="1"/>
</dbReference>
<reference evidence="1 2" key="1">
    <citation type="submission" date="2018-01" db="EMBL/GenBank/DDBJ databases">
        <title>Harnessing the power of phylogenomics to disentangle the directionality and signatures of interkingdom host jumping in the parasitic fungal genus Tolypocladium.</title>
        <authorList>
            <person name="Quandt C.A."/>
            <person name="Patterson W."/>
            <person name="Spatafora J.W."/>
        </authorList>
    </citation>
    <scope>NUCLEOTIDE SEQUENCE [LARGE SCALE GENOMIC DNA]</scope>
    <source>
        <strain evidence="1 2">NRBC 100945</strain>
    </source>
</reference>
<dbReference type="AlphaFoldDB" id="A0A2S4KXP8"/>
<accession>A0A2S4KXP8</accession>
<dbReference type="GO" id="GO:0008270">
    <property type="term" value="F:zinc ion binding"/>
    <property type="evidence" value="ECO:0007669"/>
    <property type="project" value="InterPro"/>
</dbReference>
<evidence type="ECO:0008006" key="3">
    <source>
        <dbReference type="Google" id="ProtNLM"/>
    </source>
</evidence>
<keyword evidence="2" id="KW-1185">Reference proteome</keyword>
<name>A0A2S4KXP8_9HYPO</name>
<sequence>MADKKQSWECLKRRLVCDFSRPLCKKCCARGVSCPGYDHKPLKWMAPGQTRSKQRGVRSPQTIAPSIDVCSEVTEISH</sequence>
<organism evidence="1 2">
    <name type="scientific">Tolypocladium paradoxum</name>
    <dbReference type="NCBI Taxonomy" id="94208"/>
    <lineage>
        <taxon>Eukaryota</taxon>
        <taxon>Fungi</taxon>
        <taxon>Dikarya</taxon>
        <taxon>Ascomycota</taxon>
        <taxon>Pezizomycotina</taxon>
        <taxon>Sordariomycetes</taxon>
        <taxon>Hypocreomycetidae</taxon>
        <taxon>Hypocreales</taxon>
        <taxon>Ophiocordycipitaceae</taxon>
        <taxon>Tolypocladium</taxon>
    </lineage>
</organism>